<evidence type="ECO:0000259" key="8">
    <source>
        <dbReference type="PROSITE" id="PS50928"/>
    </source>
</evidence>
<dbReference type="InterPro" id="IPR050366">
    <property type="entry name" value="BP-dependent_transpt_permease"/>
</dbReference>
<dbReference type="EMBL" id="CP031158">
    <property type="protein sequence ID" value="AXG99882.1"/>
    <property type="molecule type" value="Genomic_DNA"/>
</dbReference>
<gene>
    <name evidence="9" type="ORF">DVJ83_12985</name>
</gene>
<evidence type="ECO:0000313" key="10">
    <source>
        <dbReference type="Proteomes" id="UP000253744"/>
    </source>
</evidence>
<feature type="transmembrane region" description="Helical" evidence="7">
    <location>
        <begin position="255"/>
        <end position="284"/>
    </location>
</feature>
<accession>A0A345IJL0</accession>
<evidence type="ECO:0000256" key="2">
    <source>
        <dbReference type="ARBA" id="ARBA00022448"/>
    </source>
</evidence>
<dbReference type="GO" id="GO:0055085">
    <property type="term" value="P:transmembrane transport"/>
    <property type="evidence" value="ECO:0007669"/>
    <property type="project" value="InterPro"/>
</dbReference>
<comment type="subcellular location">
    <subcellularLocation>
        <location evidence="1 7">Cell membrane</location>
        <topology evidence="1 7">Multi-pass membrane protein</topology>
    </subcellularLocation>
</comment>
<keyword evidence="4 7" id="KW-0812">Transmembrane</keyword>
<dbReference type="PROSITE" id="PS50928">
    <property type="entry name" value="ABC_TM1"/>
    <property type="match status" value="1"/>
</dbReference>
<evidence type="ECO:0000256" key="6">
    <source>
        <dbReference type="ARBA" id="ARBA00023136"/>
    </source>
</evidence>
<reference evidence="9 10" key="1">
    <citation type="submission" date="2018-07" db="EMBL/GenBank/DDBJ databases">
        <title>Complete Genome and Methylome Analysis of Deinococcus wulumuqiensis NEB 479.</title>
        <authorList>
            <person name="Fomenkov A."/>
            <person name="Luyten Y."/>
            <person name="Vincze T."/>
            <person name="Anton B.P."/>
            <person name="Clark T."/>
            <person name="Roberts R.J."/>
            <person name="Morgan R.D."/>
        </authorList>
    </citation>
    <scope>NUCLEOTIDE SEQUENCE [LARGE SCALE GENOMIC DNA]</scope>
    <source>
        <strain evidence="9 10">NEB 479</strain>
    </source>
</reference>
<dbReference type="InterPro" id="IPR000515">
    <property type="entry name" value="MetI-like"/>
</dbReference>
<evidence type="ECO:0000256" key="1">
    <source>
        <dbReference type="ARBA" id="ARBA00004651"/>
    </source>
</evidence>
<dbReference type="Proteomes" id="UP000253744">
    <property type="component" value="Chromosome"/>
</dbReference>
<comment type="similarity">
    <text evidence="7">Belongs to the binding-protein-dependent transport system permease family.</text>
</comment>
<dbReference type="Gene3D" id="1.10.3720.10">
    <property type="entry name" value="MetI-like"/>
    <property type="match status" value="1"/>
</dbReference>
<feature type="domain" description="ABC transmembrane type-1" evidence="8">
    <location>
        <begin position="136"/>
        <end position="328"/>
    </location>
</feature>
<feature type="transmembrane region" description="Helical" evidence="7">
    <location>
        <begin position="34"/>
        <end position="56"/>
    </location>
</feature>
<feature type="transmembrane region" description="Helical" evidence="7">
    <location>
        <begin position="138"/>
        <end position="159"/>
    </location>
</feature>
<keyword evidence="6 7" id="KW-0472">Membrane</keyword>
<dbReference type="RefSeq" id="WP_114672622.1">
    <property type="nucleotide sequence ID" value="NZ_CP031158.1"/>
</dbReference>
<dbReference type="GO" id="GO:0005886">
    <property type="term" value="C:plasma membrane"/>
    <property type="evidence" value="ECO:0007669"/>
    <property type="project" value="UniProtKB-SubCell"/>
</dbReference>
<evidence type="ECO:0000256" key="3">
    <source>
        <dbReference type="ARBA" id="ARBA00022475"/>
    </source>
</evidence>
<dbReference type="InterPro" id="IPR025966">
    <property type="entry name" value="OppC_N"/>
</dbReference>
<dbReference type="STRING" id="1288484.GCA_000348665_02550"/>
<evidence type="ECO:0000256" key="4">
    <source>
        <dbReference type="ARBA" id="ARBA00022692"/>
    </source>
</evidence>
<feature type="transmembrane region" description="Helical" evidence="7">
    <location>
        <begin position="306"/>
        <end position="328"/>
    </location>
</feature>
<evidence type="ECO:0000256" key="7">
    <source>
        <dbReference type="RuleBase" id="RU363032"/>
    </source>
</evidence>
<keyword evidence="2 7" id="KW-0813">Transport</keyword>
<dbReference type="SUPFAM" id="SSF161098">
    <property type="entry name" value="MetI-like"/>
    <property type="match status" value="1"/>
</dbReference>
<dbReference type="PANTHER" id="PTHR43386:SF1">
    <property type="entry name" value="D,D-DIPEPTIDE TRANSPORT SYSTEM PERMEASE PROTEIN DDPC-RELATED"/>
    <property type="match status" value="1"/>
</dbReference>
<organism evidence="9 10">
    <name type="scientific">Deinococcus wulumuqiensis</name>
    <dbReference type="NCBI Taxonomy" id="980427"/>
    <lineage>
        <taxon>Bacteria</taxon>
        <taxon>Thermotogati</taxon>
        <taxon>Deinococcota</taxon>
        <taxon>Deinococci</taxon>
        <taxon>Deinococcales</taxon>
        <taxon>Deinococcaceae</taxon>
        <taxon>Deinococcus</taxon>
    </lineage>
</organism>
<dbReference type="AlphaFoldDB" id="A0A345IJL0"/>
<dbReference type="PANTHER" id="PTHR43386">
    <property type="entry name" value="OLIGOPEPTIDE TRANSPORT SYSTEM PERMEASE PROTEIN APPC"/>
    <property type="match status" value="1"/>
</dbReference>
<dbReference type="Pfam" id="PF12911">
    <property type="entry name" value="OppC_N"/>
    <property type="match status" value="1"/>
</dbReference>
<dbReference type="CDD" id="cd06261">
    <property type="entry name" value="TM_PBP2"/>
    <property type="match status" value="1"/>
</dbReference>
<proteinExistence type="inferred from homology"/>
<feature type="transmembrane region" description="Helical" evidence="7">
    <location>
        <begin position="203"/>
        <end position="220"/>
    </location>
</feature>
<dbReference type="Pfam" id="PF00528">
    <property type="entry name" value="BPD_transp_1"/>
    <property type="match status" value="1"/>
</dbReference>
<sequence length="340" mass="37185">MASVTSTPAAPGAAPRGRSFWTSPALRKLRRNPLALTGLFIILLFGLMALFAPLIARPTGNCLRDLGMETQSQIFQPKFALRAMFMAPDECYKMERVSFAQEPAPASTVKDTYAPFGTVNGYNIFYGLVWGTRTALKMSFIIVGITLALGILIGAISGFYGGWVDNLIQRFIDVIYALPPLVLTVTILTILRAKNPGGDPTGPIIFAMCITGWAGYAKVIRGDILKTRQLEYVDAARALGARDLRMILRHVVPNSLTTVFTLAVLALATVPLSVAALSFLGLGFESGYSEWGQLIDFARAWLKPDYWYVLAFPAIFIVLFSLAFNLFGDGLRDALDPKTR</sequence>
<evidence type="ECO:0000313" key="9">
    <source>
        <dbReference type="EMBL" id="AXG99882.1"/>
    </source>
</evidence>
<protein>
    <submittedName>
        <fullName evidence="9">ABC transporter permease</fullName>
    </submittedName>
</protein>
<feature type="transmembrane region" description="Helical" evidence="7">
    <location>
        <begin position="171"/>
        <end position="191"/>
    </location>
</feature>
<keyword evidence="5 7" id="KW-1133">Transmembrane helix</keyword>
<dbReference type="InterPro" id="IPR035906">
    <property type="entry name" value="MetI-like_sf"/>
</dbReference>
<dbReference type="KEGG" id="dwu:DVJ83_12985"/>
<keyword evidence="3" id="KW-1003">Cell membrane</keyword>
<evidence type="ECO:0000256" key="5">
    <source>
        <dbReference type="ARBA" id="ARBA00022989"/>
    </source>
</evidence>
<name>A0A345IJL0_9DEIO</name>